<dbReference type="AlphaFoldDB" id="A0A2I9D905"/>
<evidence type="ECO:0000256" key="1">
    <source>
        <dbReference type="SAM" id="MobiDB-lite"/>
    </source>
</evidence>
<organism evidence="2 3">
    <name type="scientific">Deinococcus aerius</name>
    <dbReference type="NCBI Taxonomy" id="200253"/>
    <lineage>
        <taxon>Bacteria</taxon>
        <taxon>Thermotogati</taxon>
        <taxon>Deinococcota</taxon>
        <taxon>Deinococci</taxon>
        <taxon>Deinococcales</taxon>
        <taxon>Deinococcaceae</taxon>
        <taxon>Deinococcus</taxon>
    </lineage>
</organism>
<keyword evidence="3" id="KW-1185">Reference proteome</keyword>
<dbReference type="RefSeq" id="WP_133162049.1">
    <property type="nucleotide sequence ID" value="NZ_BFAG01000012.1"/>
</dbReference>
<feature type="region of interest" description="Disordered" evidence="1">
    <location>
        <begin position="14"/>
        <end position="59"/>
    </location>
</feature>
<proteinExistence type="predicted"/>
<evidence type="ECO:0000313" key="3">
    <source>
        <dbReference type="Proteomes" id="UP000236569"/>
    </source>
</evidence>
<reference evidence="3" key="1">
    <citation type="submission" date="2018-01" db="EMBL/GenBank/DDBJ databases">
        <title>Draft Genome Sequence of the Radioresistant Bacterium Deinococcus aerius TR0125, Isolated from the Higher Atmosphere above Japan.</title>
        <authorList>
            <person name="Satoh K."/>
            <person name="Arai H."/>
            <person name="Sanzen T."/>
            <person name="Kawaguchi Y."/>
            <person name="Hayashi H."/>
            <person name="Yokobori S."/>
            <person name="Yamagishi A."/>
            <person name="Oono Y."/>
            <person name="Narumi I."/>
        </authorList>
    </citation>
    <scope>NUCLEOTIDE SEQUENCE [LARGE SCALE GENOMIC DNA]</scope>
    <source>
        <strain evidence="3">TR0125</strain>
    </source>
</reference>
<comment type="caution">
    <text evidence="2">The sequence shown here is derived from an EMBL/GenBank/DDBJ whole genome shotgun (WGS) entry which is preliminary data.</text>
</comment>
<name>A0A2I9D905_9DEIO</name>
<accession>A0A2I9D905</accession>
<protein>
    <submittedName>
        <fullName evidence="2">Uncharacterized protein</fullName>
    </submittedName>
</protein>
<sequence length="59" mass="6484">MADSFLNRVVKWVEKRRGAAPSPRRPNDEDDGVGVPVPTGPRPRRGGAKARPPQEPVQK</sequence>
<gene>
    <name evidence="2" type="ORF">DAERI_120053</name>
</gene>
<dbReference type="Proteomes" id="UP000236569">
    <property type="component" value="Unassembled WGS sequence"/>
</dbReference>
<dbReference type="EMBL" id="BFAG01000012">
    <property type="protein sequence ID" value="GBF07060.1"/>
    <property type="molecule type" value="Genomic_DNA"/>
</dbReference>
<evidence type="ECO:0000313" key="2">
    <source>
        <dbReference type="EMBL" id="GBF07060.1"/>
    </source>
</evidence>